<evidence type="ECO:0000256" key="6">
    <source>
        <dbReference type="SAM" id="MobiDB-lite"/>
    </source>
</evidence>
<dbReference type="Gene3D" id="3.40.50.10810">
    <property type="entry name" value="Tandem AAA-ATPase domain"/>
    <property type="match status" value="1"/>
</dbReference>
<name>A0A445BVC4_ARAHY</name>
<evidence type="ECO:0000313" key="7">
    <source>
        <dbReference type="EMBL" id="RYR42674.1"/>
    </source>
</evidence>
<feature type="compositionally biased region" description="Low complexity" evidence="6">
    <location>
        <begin position="120"/>
        <end position="130"/>
    </location>
</feature>
<dbReference type="EMBL" id="SDMP01000008">
    <property type="protein sequence ID" value="RYR42674.1"/>
    <property type="molecule type" value="Genomic_DNA"/>
</dbReference>
<gene>
    <name evidence="7" type="ORF">Ahy_A08g039127</name>
</gene>
<dbReference type="AlphaFoldDB" id="A0A445BVC4"/>
<dbReference type="PANTHER" id="PTHR45821">
    <property type="entry name" value="SNF2 DOMAIN-CONTAINING PROTEIN CLASSY 2-RELATED"/>
    <property type="match status" value="1"/>
</dbReference>
<dbReference type="InterPro" id="IPR038718">
    <property type="entry name" value="SNF2-like_sf"/>
</dbReference>
<evidence type="ECO:0000256" key="3">
    <source>
        <dbReference type="ARBA" id="ARBA00022806"/>
    </source>
</evidence>
<keyword evidence="8" id="KW-1185">Reference proteome</keyword>
<feature type="compositionally biased region" description="Basic and acidic residues" evidence="6">
    <location>
        <begin position="283"/>
        <end position="334"/>
    </location>
</feature>
<evidence type="ECO:0000313" key="8">
    <source>
        <dbReference type="Proteomes" id="UP000289738"/>
    </source>
</evidence>
<dbReference type="PANTHER" id="PTHR45821:SF5">
    <property type="entry name" value="SNF2 DOMAIN-CONTAINING PROTEIN CLASSY 4"/>
    <property type="match status" value="1"/>
</dbReference>
<evidence type="ECO:0000256" key="4">
    <source>
        <dbReference type="ARBA" id="ARBA00022840"/>
    </source>
</evidence>
<comment type="subcellular location">
    <subcellularLocation>
        <location evidence="1">Nucleus</location>
    </subcellularLocation>
</comment>
<feature type="compositionally biased region" description="Basic and acidic residues" evidence="6">
    <location>
        <begin position="200"/>
        <end position="229"/>
    </location>
</feature>
<feature type="region of interest" description="Disordered" evidence="6">
    <location>
        <begin position="157"/>
        <end position="341"/>
    </location>
</feature>
<keyword evidence="2" id="KW-0547">Nucleotide-binding</keyword>
<feature type="compositionally biased region" description="Basic and acidic residues" evidence="6">
    <location>
        <begin position="134"/>
        <end position="143"/>
    </location>
</feature>
<dbReference type="GO" id="GO:0080188">
    <property type="term" value="P:gene silencing by siRNA-directed DNA methylation"/>
    <property type="evidence" value="ECO:0007669"/>
    <property type="project" value="InterPro"/>
</dbReference>
<feature type="region of interest" description="Disordered" evidence="6">
    <location>
        <begin position="1"/>
        <end position="98"/>
    </location>
</feature>
<reference evidence="7 8" key="1">
    <citation type="submission" date="2019-01" db="EMBL/GenBank/DDBJ databases">
        <title>Sequencing of cultivated peanut Arachis hypogaea provides insights into genome evolution and oil improvement.</title>
        <authorList>
            <person name="Chen X."/>
        </authorList>
    </citation>
    <scope>NUCLEOTIDE SEQUENCE [LARGE SCALE GENOMIC DNA]</scope>
    <source>
        <strain evidence="8">cv. Fuhuasheng</strain>
        <tissue evidence="7">Leaves</tissue>
    </source>
</reference>
<accession>A0A445BVC4</accession>
<feature type="compositionally biased region" description="Basic and acidic residues" evidence="6">
    <location>
        <begin position="157"/>
        <end position="191"/>
    </location>
</feature>
<dbReference type="InterPro" id="IPR027417">
    <property type="entry name" value="P-loop_NTPase"/>
</dbReference>
<keyword evidence="3" id="KW-0347">Helicase</keyword>
<keyword evidence="4" id="KW-0067">ATP-binding</keyword>
<sequence>MVIVSGVASRTRSKKKERSLIPSPIGSGSRNVFTIDHPLTHLKAQNPSPNFIMGSDDSGSSSFDDEDEEEEKEKRRCKRRKKEKKRREPTFESHSNKVLSCDEVIVETECSGIRKKNGENKNNSSSTENNVFDHQQEKMLPKDADCASVLFGKRNMEGCSSEKNEDKEKNVAKKPVEVCSSKKNEDKEENVAMKPVEGCSSEKNEDKENNVAKKPVEGCSSKKNEDKGNKVAKKPMPAGNRARKRVERTGKNVGADIEASSQKRSRPSPPEEHEKKPVKHKGRESVIDERVPMNDERMGSAEGKRENKKEGEAEGKHKAGADCESSYKEREQHRVTTNPSRPKEAPLIELLAECFRIKHYPDNVHKQDTISKEPALNVQRKFFVPKKVPIEKTESKKERYMLWEEMDALLRLGEVDSLNTKAPATHCKHKIFYDEEIGIYCILYHWMVIDIKGMPVPFVSEYPREGSRKKLLSDGPNGLWFDDAFGVREGGYCNKEGTVWDLIPADTKQNLYAHQLEGFEFLWKNLAETMEFPKLKSCDSNNTGGCIISHAPGTGKTRLTIVFLQTYLEVFPDCHPMSIALNSLLLTWDWEDEFRKWDNEIPFNNLSNQDTSGKEHLAACSKVGGSAPSQEDIQMVKLYSWFKQPSILGISYS</sequence>
<keyword evidence="5" id="KW-0539">Nucleus</keyword>
<evidence type="ECO:0000256" key="2">
    <source>
        <dbReference type="ARBA" id="ARBA00022741"/>
    </source>
</evidence>
<organism evidence="7 8">
    <name type="scientific">Arachis hypogaea</name>
    <name type="common">Peanut</name>
    <dbReference type="NCBI Taxonomy" id="3818"/>
    <lineage>
        <taxon>Eukaryota</taxon>
        <taxon>Viridiplantae</taxon>
        <taxon>Streptophyta</taxon>
        <taxon>Embryophyta</taxon>
        <taxon>Tracheophyta</taxon>
        <taxon>Spermatophyta</taxon>
        <taxon>Magnoliopsida</taxon>
        <taxon>eudicotyledons</taxon>
        <taxon>Gunneridae</taxon>
        <taxon>Pentapetalae</taxon>
        <taxon>rosids</taxon>
        <taxon>fabids</taxon>
        <taxon>Fabales</taxon>
        <taxon>Fabaceae</taxon>
        <taxon>Papilionoideae</taxon>
        <taxon>50 kb inversion clade</taxon>
        <taxon>dalbergioids sensu lato</taxon>
        <taxon>Dalbergieae</taxon>
        <taxon>Pterocarpus clade</taxon>
        <taxon>Arachis</taxon>
    </lineage>
</organism>
<feature type="compositionally biased region" description="Basic residues" evidence="6">
    <location>
        <begin position="75"/>
        <end position="85"/>
    </location>
</feature>
<keyword evidence="3" id="KW-0378">Hydrolase</keyword>
<dbReference type="InterPro" id="IPR044567">
    <property type="entry name" value="CLSY/DRD1"/>
</dbReference>
<dbReference type="GO" id="GO:0005634">
    <property type="term" value="C:nucleus"/>
    <property type="evidence" value="ECO:0007669"/>
    <property type="project" value="UniProtKB-SubCell"/>
</dbReference>
<dbReference type="SUPFAM" id="SSF52540">
    <property type="entry name" value="P-loop containing nucleoside triphosphate hydrolases"/>
    <property type="match status" value="1"/>
</dbReference>
<dbReference type="GO" id="GO:0004386">
    <property type="term" value="F:helicase activity"/>
    <property type="evidence" value="ECO:0007669"/>
    <property type="project" value="UniProtKB-KW"/>
</dbReference>
<dbReference type="GO" id="GO:0005524">
    <property type="term" value="F:ATP binding"/>
    <property type="evidence" value="ECO:0007669"/>
    <property type="project" value="UniProtKB-KW"/>
</dbReference>
<feature type="region of interest" description="Disordered" evidence="6">
    <location>
        <begin position="112"/>
        <end position="143"/>
    </location>
</feature>
<dbReference type="STRING" id="3818.A0A445BVC4"/>
<evidence type="ECO:0000256" key="1">
    <source>
        <dbReference type="ARBA" id="ARBA00004123"/>
    </source>
</evidence>
<proteinExistence type="predicted"/>
<comment type="caution">
    <text evidence="7">The sequence shown here is derived from an EMBL/GenBank/DDBJ whole genome shotgun (WGS) entry which is preliminary data.</text>
</comment>
<evidence type="ECO:0000256" key="5">
    <source>
        <dbReference type="ARBA" id="ARBA00023242"/>
    </source>
</evidence>
<protein>
    <recommendedName>
        <fullName evidence="9">SNF2 N-terminal domain-containing protein</fullName>
    </recommendedName>
</protein>
<feature type="compositionally biased region" description="Basic and acidic residues" evidence="6">
    <location>
        <begin position="86"/>
        <end position="95"/>
    </location>
</feature>
<evidence type="ECO:0008006" key="9">
    <source>
        <dbReference type="Google" id="ProtNLM"/>
    </source>
</evidence>
<dbReference type="Proteomes" id="UP000289738">
    <property type="component" value="Chromosome A08"/>
</dbReference>